<keyword evidence="2" id="KW-1185">Reference proteome</keyword>
<organism evidence="1 2">
    <name type="scientific">Auriscalpium vulgare</name>
    <dbReference type="NCBI Taxonomy" id="40419"/>
    <lineage>
        <taxon>Eukaryota</taxon>
        <taxon>Fungi</taxon>
        <taxon>Dikarya</taxon>
        <taxon>Basidiomycota</taxon>
        <taxon>Agaricomycotina</taxon>
        <taxon>Agaricomycetes</taxon>
        <taxon>Russulales</taxon>
        <taxon>Auriscalpiaceae</taxon>
        <taxon>Auriscalpium</taxon>
    </lineage>
</organism>
<evidence type="ECO:0000313" key="2">
    <source>
        <dbReference type="Proteomes" id="UP000814033"/>
    </source>
</evidence>
<comment type="caution">
    <text evidence="1">The sequence shown here is derived from an EMBL/GenBank/DDBJ whole genome shotgun (WGS) entry which is preliminary data.</text>
</comment>
<dbReference type="EMBL" id="MU275867">
    <property type="protein sequence ID" value="KAI0049937.1"/>
    <property type="molecule type" value="Genomic_DNA"/>
</dbReference>
<accession>A0ACB8S1C9</accession>
<reference evidence="1" key="2">
    <citation type="journal article" date="2022" name="New Phytol.">
        <title>Evolutionary transition to the ectomycorrhizal habit in the genomes of a hyperdiverse lineage of mushroom-forming fungi.</title>
        <authorList>
            <person name="Looney B."/>
            <person name="Miyauchi S."/>
            <person name="Morin E."/>
            <person name="Drula E."/>
            <person name="Courty P.E."/>
            <person name="Kohler A."/>
            <person name="Kuo A."/>
            <person name="LaButti K."/>
            <person name="Pangilinan J."/>
            <person name="Lipzen A."/>
            <person name="Riley R."/>
            <person name="Andreopoulos W."/>
            <person name="He G."/>
            <person name="Johnson J."/>
            <person name="Nolan M."/>
            <person name="Tritt A."/>
            <person name="Barry K.W."/>
            <person name="Grigoriev I.V."/>
            <person name="Nagy L.G."/>
            <person name="Hibbett D."/>
            <person name="Henrissat B."/>
            <person name="Matheny P.B."/>
            <person name="Labbe J."/>
            <person name="Martin F.M."/>
        </authorList>
    </citation>
    <scope>NUCLEOTIDE SEQUENCE</scope>
    <source>
        <strain evidence="1">FP105234-sp</strain>
    </source>
</reference>
<dbReference type="Proteomes" id="UP000814033">
    <property type="component" value="Unassembled WGS sequence"/>
</dbReference>
<sequence>MDLNHPCHAPAPFRPPGETNPFRYAAIAADRLHPRILCHPFQRDNFLFDIYLDIWLDNWKEWNRQLDALVMESQGSLYHRGAVPRPNPLLEPIATKNWDLNDIAILSVMRVRCSEGAADLIETATTSAEAYRLLEDHRQSKNQYRQVMLILQAQKITFPENEAGGVTFDAVAASIKKLVDRIFDRGDINKETLGLALHLNGLSRSHPALFERLCGDLARGALSVAKISCHLSVLSLTEKSCSLAPPPDARARQVCANCKKTSHTAEFCIARGGAMEGRSIQAAARAARRRRTYVHNGQTYILASPTTPAPPYST</sequence>
<name>A0ACB8S1C9_9AGAM</name>
<protein>
    <submittedName>
        <fullName evidence="1">Uncharacterized protein</fullName>
    </submittedName>
</protein>
<reference evidence="1" key="1">
    <citation type="submission" date="2021-02" db="EMBL/GenBank/DDBJ databases">
        <authorList>
            <consortium name="DOE Joint Genome Institute"/>
            <person name="Ahrendt S."/>
            <person name="Looney B.P."/>
            <person name="Miyauchi S."/>
            <person name="Morin E."/>
            <person name="Drula E."/>
            <person name="Courty P.E."/>
            <person name="Chicoki N."/>
            <person name="Fauchery L."/>
            <person name="Kohler A."/>
            <person name="Kuo A."/>
            <person name="Labutti K."/>
            <person name="Pangilinan J."/>
            <person name="Lipzen A."/>
            <person name="Riley R."/>
            <person name="Andreopoulos W."/>
            <person name="He G."/>
            <person name="Johnson J."/>
            <person name="Barry K.W."/>
            <person name="Grigoriev I.V."/>
            <person name="Nagy L."/>
            <person name="Hibbett D."/>
            <person name="Henrissat B."/>
            <person name="Matheny P.B."/>
            <person name="Labbe J."/>
            <person name="Martin F."/>
        </authorList>
    </citation>
    <scope>NUCLEOTIDE SEQUENCE</scope>
    <source>
        <strain evidence="1">FP105234-sp</strain>
    </source>
</reference>
<proteinExistence type="predicted"/>
<gene>
    <name evidence="1" type="ORF">FA95DRAFT_759239</name>
</gene>
<evidence type="ECO:0000313" key="1">
    <source>
        <dbReference type="EMBL" id="KAI0049937.1"/>
    </source>
</evidence>